<evidence type="ECO:0000313" key="2">
    <source>
        <dbReference type="EMBL" id="AIE96581.1"/>
    </source>
</evidence>
<feature type="region of interest" description="Disordered" evidence="1">
    <location>
        <begin position="117"/>
        <end position="141"/>
    </location>
</feature>
<sequence>MSRSVSSESRDTACSGASPSNLTSLKPSGIPNGLGALTTARVAPAPDEASSRSSATPKAWRECNSWASSTTKSVRGPSAAAAMAEVEDGESTLSHIPPIAAASVSALHDAHRTVQPLARASSAAARARHDLPIPGKPLRRMLEPPSKEEEIAMVSSSLPCRATGSGSGPKQRPLRAAGGAPYSERASRPDTVM</sequence>
<feature type="region of interest" description="Disordered" evidence="1">
    <location>
        <begin position="157"/>
        <end position="193"/>
    </location>
</feature>
<feature type="region of interest" description="Disordered" evidence="1">
    <location>
        <begin position="1"/>
        <end position="92"/>
    </location>
</feature>
<name>A0A075G463_9EURY</name>
<reference evidence="2" key="1">
    <citation type="journal article" date="2014" name="Genome Biol. Evol.">
        <title>Pangenome evidence for extensive interdomain horizontal transfer affecting lineage core and shell genes in uncultured planktonic thaumarchaeota and euryarchaeota.</title>
        <authorList>
            <person name="Deschamps P."/>
            <person name="Zivanovic Y."/>
            <person name="Moreira D."/>
            <person name="Rodriguez-Valera F."/>
            <person name="Lopez-Garcia P."/>
        </authorList>
    </citation>
    <scope>NUCLEOTIDE SEQUENCE</scope>
</reference>
<evidence type="ECO:0000256" key="1">
    <source>
        <dbReference type="SAM" id="MobiDB-lite"/>
    </source>
</evidence>
<accession>A0A075G463</accession>
<dbReference type="AlphaFoldDB" id="A0A075G463"/>
<protein>
    <submittedName>
        <fullName evidence="2">Uncharacterized protein</fullName>
    </submittedName>
</protein>
<feature type="compositionally biased region" description="Polar residues" evidence="1">
    <location>
        <begin position="15"/>
        <end position="26"/>
    </location>
</feature>
<dbReference type="EMBL" id="KF900483">
    <property type="protein sequence ID" value="AIE96581.1"/>
    <property type="molecule type" value="Genomic_DNA"/>
</dbReference>
<organism evidence="2">
    <name type="scientific">uncultured marine group II/III euryarchaeote AD1000_80_H11</name>
    <dbReference type="NCBI Taxonomy" id="1457814"/>
    <lineage>
        <taxon>Archaea</taxon>
        <taxon>Methanobacteriati</taxon>
        <taxon>Methanobacteriota</taxon>
        <taxon>environmental samples</taxon>
    </lineage>
</organism>
<proteinExistence type="predicted"/>